<evidence type="ECO:0000313" key="2">
    <source>
        <dbReference type="Proteomes" id="UP001165492"/>
    </source>
</evidence>
<comment type="caution">
    <text evidence="1">The sequence shown here is derived from an EMBL/GenBank/DDBJ whole genome shotgun (WGS) entry which is preliminary data.</text>
</comment>
<dbReference type="InterPro" id="IPR029064">
    <property type="entry name" value="Ribosomal_eL30-like_sf"/>
</dbReference>
<dbReference type="Gene3D" id="3.30.1330.30">
    <property type="match status" value="1"/>
</dbReference>
<sequence length="203" mass="22825">MSVALGGIVIDSQDHSKDISRMVQKDKVEQALLVGLHGAPELKYDEKVQYLGEFRERIIKKLTTEQVREKGIYSEILQALKDPRADKLIINGNIDYRVIEKYKSLAVRCKKISSVRSDPSFRGDTGLIVISDEAVDIQDIEVEDRSSRLSRLGIPPAIIAAAGQKICKDCMEQIAEADENETINYRQLTWIDRLTGDICPGHK</sequence>
<dbReference type="SUPFAM" id="SSF160515">
    <property type="entry name" value="YueI-like"/>
    <property type="match status" value="1"/>
</dbReference>
<name>A0ABS8HX67_9FIRM</name>
<keyword evidence="2" id="KW-1185">Reference proteome</keyword>
<reference evidence="1" key="1">
    <citation type="submission" date="2021-11" db="EMBL/GenBank/DDBJ databases">
        <title>Description of a new species Pelosinus isolated from the bottom sediments of Lake Baikal.</title>
        <authorList>
            <person name="Zakharyuk A."/>
        </authorList>
    </citation>
    <scope>NUCLEOTIDE SEQUENCE</scope>
    <source>
        <strain evidence="1">Bkl1</strain>
    </source>
</reference>
<dbReference type="EMBL" id="JAJHJB010000039">
    <property type="protein sequence ID" value="MCC5467745.1"/>
    <property type="molecule type" value="Genomic_DNA"/>
</dbReference>
<dbReference type="InterPro" id="IPR012543">
    <property type="entry name" value="DUF1694"/>
</dbReference>
<dbReference type="RefSeq" id="WP_229536694.1">
    <property type="nucleotide sequence ID" value="NZ_JAJHJB010000039.1"/>
</dbReference>
<proteinExistence type="predicted"/>
<evidence type="ECO:0000313" key="1">
    <source>
        <dbReference type="EMBL" id="MCC5467745.1"/>
    </source>
</evidence>
<dbReference type="Proteomes" id="UP001165492">
    <property type="component" value="Unassembled WGS sequence"/>
</dbReference>
<dbReference type="Pfam" id="PF07997">
    <property type="entry name" value="DUF1694"/>
    <property type="match status" value="1"/>
</dbReference>
<organism evidence="1 2">
    <name type="scientific">Pelosinus baikalensis</name>
    <dbReference type="NCBI Taxonomy" id="2892015"/>
    <lineage>
        <taxon>Bacteria</taxon>
        <taxon>Bacillati</taxon>
        <taxon>Bacillota</taxon>
        <taxon>Negativicutes</taxon>
        <taxon>Selenomonadales</taxon>
        <taxon>Sporomusaceae</taxon>
        <taxon>Pelosinus</taxon>
    </lineage>
</organism>
<accession>A0ABS8HX67</accession>
<gene>
    <name evidence="1" type="ORF">LMF89_20635</name>
</gene>
<protein>
    <submittedName>
        <fullName evidence="1">YueI family protein</fullName>
    </submittedName>
</protein>